<dbReference type="VEuPathDB" id="PlasmoDB:PVX_111115"/>
<evidence type="ECO:0000256" key="1">
    <source>
        <dbReference type="SAM" id="MobiDB-lite"/>
    </source>
</evidence>
<organism evidence="3 4">
    <name type="scientific">Plasmodium vivax</name>
    <name type="common">malaria parasite P. vivax</name>
    <dbReference type="NCBI Taxonomy" id="5855"/>
    <lineage>
        <taxon>Eukaryota</taxon>
        <taxon>Sar</taxon>
        <taxon>Alveolata</taxon>
        <taxon>Apicomplexa</taxon>
        <taxon>Aconoidasida</taxon>
        <taxon>Haemosporida</taxon>
        <taxon>Plasmodiidae</taxon>
        <taxon>Plasmodium</taxon>
        <taxon>Plasmodium (Plasmodium)</taxon>
    </lineage>
</organism>
<dbReference type="EMBL" id="CAJZCX010000012">
    <property type="protein sequence ID" value="CAG9481736.1"/>
    <property type="molecule type" value="Genomic_DNA"/>
</dbReference>
<feature type="compositionally biased region" description="Acidic residues" evidence="1">
    <location>
        <begin position="157"/>
        <end position="168"/>
    </location>
</feature>
<proteinExistence type="predicted"/>
<feature type="region of interest" description="Disordered" evidence="1">
    <location>
        <begin position="151"/>
        <end position="257"/>
    </location>
</feature>
<dbReference type="EMBL" id="LT615244">
    <property type="protein sequence ID" value="SCO66260.1"/>
    <property type="molecule type" value="Genomic_DNA"/>
</dbReference>
<evidence type="ECO:0000313" key="2">
    <source>
        <dbReference type="EMBL" id="CAG9481736.1"/>
    </source>
</evidence>
<dbReference type="Proteomes" id="UP000779233">
    <property type="component" value="Unassembled WGS sequence"/>
</dbReference>
<dbReference type="VEuPathDB" id="PlasmoDB:PVW1_060023800"/>
<reference evidence="3 4" key="1">
    <citation type="submission" date="2016-07" db="EMBL/GenBank/DDBJ databases">
        <authorList>
            <consortium name="Pathogen Informatics"/>
        </authorList>
    </citation>
    <scope>NUCLEOTIDE SEQUENCE [LARGE SCALE GENOMIC DNA]</scope>
    <source>
        <strain evidence="2">PvW1</strain>
    </source>
</reference>
<sequence length="257" mass="31324">MQKRKIPKRKTQKRKITKRKTQIIESFPVHPQMNDFVHEDIELKRRAWALHFSERRTNSKFKFAKRGRKKYVTTWVKQKDQTDLFERWVKKTQLNEKYKPEDDQLEGHSDKAKLEREDPNITPQRNWTRRSTRINLQSILDKETYRRCYVDPPSDFSVEDDEEEQEEEKEGKKAEEKETEQKKANEKEMEEKKANEKEMEQKKANEKEMEEKKANEKEMEEKKADEKEMEEKKHPSEHETEHPSERETEHPREPNPT</sequence>
<evidence type="ECO:0000313" key="3">
    <source>
        <dbReference type="EMBL" id="SCO66260.1"/>
    </source>
</evidence>
<accession>A0A1G4GUI4</accession>
<name>A0A1G4GUI4_PLAVI</name>
<dbReference type="VEuPathDB" id="PlasmoDB:PVP01_0617300"/>
<dbReference type="eggNOG" id="ENOG502QY1F">
    <property type="taxonomic scope" value="Eukaryota"/>
</dbReference>
<gene>
    <name evidence="3" type="ORF">PVT01_060023600</name>
    <name evidence="2" type="ORF">PVW1_060023800</name>
</gene>
<feature type="region of interest" description="Disordered" evidence="1">
    <location>
        <begin position="1"/>
        <end position="20"/>
    </location>
</feature>
<feature type="compositionally biased region" description="Basic and acidic residues" evidence="1">
    <location>
        <begin position="99"/>
        <end position="119"/>
    </location>
</feature>
<feature type="compositionally biased region" description="Basic and acidic residues" evidence="1">
    <location>
        <begin position="169"/>
        <end position="257"/>
    </location>
</feature>
<dbReference type="AlphaFoldDB" id="A0A1G4GUI4"/>
<evidence type="ECO:0000313" key="4">
    <source>
        <dbReference type="Proteomes" id="UP000196402"/>
    </source>
</evidence>
<protein>
    <submittedName>
        <fullName evidence="2">(malaria parasite P. vivax) hypothetical protein</fullName>
    </submittedName>
</protein>
<dbReference type="Proteomes" id="UP000196402">
    <property type="component" value="Chromosome 6"/>
</dbReference>
<feature type="region of interest" description="Disordered" evidence="1">
    <location>
        <begin position="99"/>
        <end position="129"/>
    </location>
</feature>